<reference evidence="4" key="1">
    <citation type="journal article" date="2019" name="Int. J. Syst. Evol. Microbiol.">
        <title>The Global Catalogue of Microorganisms (GCM) 10K type strain sequencing project: providing services to taxonomists for standard genome sequencing and annotation.</title>
        <authorList>
            <consortium name="The Broad Institute Genomics Platform"/>
            <consortium name="The Broad Institute Genome Sequencing Center for Infectious Disease"/>
            <person name="Wu L."/>
            <person name="Ma J."/>
        </authorList>
    </citation>
    <scope>NUCLEOTIDE SEQUENCE [LARGE SCALE GENOMIC DNA]</scope>
    <source>
        <strain evidence="4">JCM 17021</strain>
    </source>
</reference>
<dbReference type="PANTHER" id="PTHR11092">
    <property type="entry name" value="SUGAR NUCLEOTIDE EPIMERASE RELATED"/>
    <property type="match status" value="1"/>
</dbReference>
<dbReference type="EMBL" id="BAABCN010000002">
    <property type="protein sequence ID" value="GAA3867015.1"/>
    <property type="molecule type" value="Genomic_DNA"/>
</dbReference>
<dbReference type="RefSeq" id="WP_345062546.1">
    <property type="nucleotide sequence ID" value="NZ_BAABCN010000002.1"/>
</dbReference>
<dbReference type="Pfam" id="PF08338">
    <property type="entry name" value="DUF1731"/>
    <property type="match status" value="1"/>
</dbReference>
<dbReference type="Gene3D" id="3.40.50.720">
    <property type="entry name" value="NAD(P)-binding Rossmann-like Domain"/>
    <property type="match status" value="1"/>
</dbReference>
<gene>
    <name evidence="3" type="ORF">GCM10022381_08250</name>
</gene>
<dbReference type="Pfam" id="PF01370">
    <property type="entry name" value="Epimerase"/>
    <property type="match status" value="1"/>
</dbReference>
<accession>A0ABP7K892</accession>
<dbReference type="InterPro" id="IPR013549">
    <property type="entry name" value="DUF1731"/>
</dbReference>
<dbReference type="Proteomes" id="UP001501803">
    <property type="component" value="Unassembled WGS sequence"/>
</dbReference>
<dbReference type="SUPFAM" id="SSF51735">
    <property type="entry name" value="NAD(P)-binding Rossmann-fold domains"/>
    <property type="match status" value="1"/>
</dbReference>
<evidence type="ECO:0000259" key="2">
    <source>
        <dbReference type="Pfam" id="PF08338"/>
    </source>
</evidence>
<keyword evidence="4" id="KW-1185">Reference proteome</keyword>
<dbReference type="PANTHER" id="PTHR11092:SF0">
    <property type="entry name" value="EPIMERASE FAMILY PROTEIN SDR39U1"/>
    <property type="match status" value="1"/>
</dbReference>
<dbReference type="InterPro" id="IPR036291">
    <property type="entry name" value="NAD(P)-bd_dom_sf"/>
</dbReference>
<evidence type="ECO:0000313" key="4">
    <source>
        <dbReference type="Proteomes" id="UP001501803"/>
    </source>
</evidence>
<protein>
    <submittedName>
        <fullName evidence="3">TIGR01777 family oxidoreductase</fullName>
    </submittedName>
</protein>
<proteinExistence type="predicted"/>
<evidence type="ECO:0000259" key="1">
    <source>
        <dbReference type="Pfam" id="PF01370"/>
    </source>
</evidence>
<feature type="domain" description="NAD-dependent epimerase/dehydratase" evidence="1">
    <location>
        <begin position="10"/>
        <end position="242"/>
    </location>
</feature>
<sequence length="332" mass="36066">MTHRIGTQRVVIAGGSGFIGQYLAEAFRADGAEVTMIGRSGPDARWGDTATITRLLDGADLLVNLAGKSVNCRYTPKNRAEIMRSRIETTRELAAAIRACASPPPLWVNSSTATIYRHAEDRPMTEQAGEIGTGFSVGIATAWEQELFAGELPGTRRVALRMAIVLGDGSALIPLIRLAQVGLGGSQLDGHWPSTQARRAAGTFHERRALGGSQRFSWIHIDDVLGIIRHLVDHDDIDGVINAAAPEPEDNKRMMAAVRRAVGAPLGIPTPRWMLETGAAMIRTETELVLKSRWVIPERIVSSGYEFSYPNLEPALTQIVHNRGLPKARPNS</sequence>
<evidence type="ECO:0000313" key="3">
    <source>
        <dbReference type="EMBL" id="GAA3867015.1"/>
    </source>
</evidence>
<comment type="caution">
    <text evidence="3">The sequence shown here is derived from an EMBL/GenBank/DDBJ whole genome shotgun (WGS) entry which is preliminary data.</text>
</comment>
<dbReference type="InterPro" id="IPR001509">
    <property type="entry name" value="Epimerase_deHydtase"/>
</dbReference>
<feature type="domain" description="DUF1731" evidence="2">
    <location>
        <begin position="270"/>
        <end position="319"/>
    </location>
</feature>
<organism evidence="3 4">
    <name type="scientific">Leifsonia kafniensis</name>
    <dbReference type="NCBI Taxonomy" id="475957"/>
    <lineage>
        <taxon>Bacteria</taxon>
        <taxon>Bacillati</taxon>
        <taxon>Actinomycetota</taxon>
        <taxon>Actinomycetes</taxon>
        <taxon>Micrococcales</taxon>
        <taxon>Microbacteriaceae</taxon>
        <taxon>Leifsonia</taxon>
    </lineage>
</organism>
<name>A0ABP7K892_9MICO</name>